<sequence length="112" mass="12355">MMPRASAPELRPRAPCPLHPQPERQGDQISNSPPGFNGLDVQAQLCNLKLAYNLLSLPQKPVAVIKMMLQSSEHDENVAPVFAFQPEPQVLHAGYDVHRKSTSSHPQIKIAT</sequence>
<protein>
    <submittedName>
        <fullName evidence="2">Uncharacterized protein</fullName>
    </submittedName>
</protein>
<feature type="region of interest" description="Disordered" evidence="1">
    <location>
        <begin position="1"/>
        <end position="36"/>
    </location>
</feature>
<gene>
    <name evidence="2" type="ORF">FTJAE_5229</name>
</gene>
<accession>A0A8H5VWW8</accession>
<name>A0A8H5VWW8_9HYPO</name>
<evidence type="ECO:0000313" key="3">
    <source>
        <dbReference type="Proteomes" id="UP000530670"/>
    </source>
</evidence>
<evidence type="ECO:0000256" key="1">
    <source>
        <dbReference type="SAM" id="MobiDB-lite"/>
    </source>
</evidence>
<dbReference type="EMBL" id="JAAQRI010000099">
    <property type="protein sequence ID" value="KAF5638566.1"/>
    <property type="molecule type" value="Genomic_DNA"/>
</dbReference>
<comment type="caution">
    <text evidence="2">The sequence shown here is derived from an EMBL/GenBank/DDBJ whole genome shotgun (WGS) entry which is preliminary data.</text>
</comment>
<keyword evidence="3" id="KW-1185">Reference proteome</keyword>
<proteinExistence type="predicted"/>
<organism evidence="2 3">
    <name type="scientific">Fusarium tjaetaba</name>
    <dbReference type="NCBI Taxonomy" id="1567544"/>
    <lineage>
        <taxon>Eukaryota</taxon>
        <taxon>Fungi</taxon>
        <taxon>Dikarya</taxon>
        <taxon>Ascomycota</taxon>
        <taxon>Pezizomycotina</taxon>
        <taxon>Sordariomycetes</taxon>
        <taxon>Hypocreomycetidae</taxon>
        <taxon>Hypocreales</taxon>
        <taxon>Nectriaceae</taxon>
        <taxon>Fusarium</taxon>
        <taxon>Fusarium fujikuroi species complex</taxon>
    </lineage>
</organism>
<dbReference type="RefSeq" id="XP_037207667.1">
    <property type="nucleotide sequence ID" value="XM_037351714.1"/>
</dbReference>
<reference evidence="2 3" key="1">
    <citation type="submission" date="2020-05" db="EMBL/GenBank/DDBJ databases">
        <title>Identification and distribution of gene clusters putatively required for synthesis of sphingolipid metabolism inhibitors in phylogenetically diverse species of the filamentous fungus Fusarium.</title>
        <authorList>
            <person name="Kim H.-S."/>
            <person name="Busman M."/>
            <person name="Brown D.W."/>
            <person name="Divon H."/>
            <person name="Uhlig S."/>
            <person name="Proctor R.H."/>
        </authorList>
    </citation>
    <scope>NUCLEOTIDE SEQUENCE [LARGE SCALE GENOMIC DNA]</scope>
    <source>
        <strain evidence="2 3">NRRL 66243</strain>
    </source>
</reference>
<evidence type="ECO:0000313" key="2">
    <source>
        <dbReference type="EMBL" id="KAF5638566.1"/>
    </source>
</evidence>
<dbReference type="Proteomes" id="UP000530670">
    <property type="component" value="Unassembled WGS sequence"/>
</dbReference>
<dbReference type="GeneID" id="59303984"/>
<dbReference type="AlphaFoldDB" id="A0A8H5VWW8"/>